<proteinExistence type="predicted"/>
<dbReference type="SUPFAM" id="SSF46689">
    <property type="entry name" value="Homeodomain-like"/>
    <property type="match status" value="1"/>
</dbReference>
<dbReference type="Gene3D" id="1.10.357.10">
    <property type="entry name" value="Tetracycline Repressor, domain 2"/>
    <property type="match status" value="1"/>
</dbReference>
<dbReference type="Proteomes" id="UP000516173">
    <property type="component" value="Chromosome"/>
</dbReference>
<dbReference type="PANTHER" id="PTHR30055:SF220">
    <property type="entry name" value="TETR-FAMILY REGULATORY PROTEIN"/>
    <property type="match status" value="1"/>
</dbReference>
<organism evidence="6 7">
    <name type="scientific">Nocardia wallacei</name>
    <dbReference type="NCBI Taxonomy" id="480035"/>
    <lineage>
        <taxon>Bacteria</taxon>
        <taxon>Bacillati</taxon>
        <taxon>Actinomycetota</taxon>
        <taxon>Actinomycetes</taxon>
        <taxon>Mycobacteriales</taxon>
        <taxon>Nocardiaceae</taxon>
        <taxon>Nocardia</taxon>
    </lineage>
</organism>
<dbReference type="AlphaFoldDB" id="A0A7G1KIW6"/>
<dbReference type="GO" id="GO:0000976">
    <property type="term" value="F:transcription cis-regulatory region binding"/>
    <property type="evidence" value="ECO:0007669"/>
    <property type="project" value="TreeGrafter"/>
</dbReference>
<dbReference type="SUPFAM" id="SSF48498">
    <property type="entry name" value="Tetracyclin repressor-like, C-terminal domain"/>
    <property type="match status" value="1"/>
</dbReference>
<dbReference type="GO" id="GO:0003700">
    <property type="term" value="F:DNA-binding transcription factor activity"/>
    <property type="evidence" value="ECO:0007669"/>
    <property type="project" value="TreeGrafter"/>
</dbReference>
<evidence type="ECO:0000259" key="5">
    <source>
        <dbReference type="PROSITE" id="PS50977"/>
    </source>
</evidence>
<dbReference type="InterPro" id="IPR009057">
    <property type="entry name" value="Homeodomain-like_sf"/>
</dbReference>
<accession>A0A7G1KIW6</accession>
<evidence type="ECO:0000313" key="7">
    <source>
        <dbReference type="Proteomes" id="UP000516173"/>
    </source>
</evidence>
<name>A0A7G1KIW6_9NOCA</name>
<gene>
    <name evidence="6" type="ORF">NWFMUON74_29170</name>
</gene>
<keyword evidence="7" id="KW-1185">Reference proteome</keyword>
<sequence>MTEESLRDRLVAVGVELLEEQGVARLGLRTIARQSGVSHGAPRRYFPTHAALLSAIAARGFTDLQTRFEAHAQQPARTRIERMTADYVRFAADRPEMFALMFRHDLLEGSGEQLRRRTLPMYRRFADLVAECTADDSGQRALQLWASVHGTAVLVANRSLELVAPGTDPVHLAAALVDRHLTPPP</sequence>
<dbReference type="KEGG" id="nwl:NWFMUON74_29170"/>
<evidence type="ECO:0000313" key="6">
    <source>
        <dbReference type="EMBL" id="BCK55145.1"/>
    </source>
</evidence>
<evidence type="ECO:0000256" key="3">
    <source>
        <dbReference type="ARBA" id="ARBA00023163"/>
    </source>
</evidence>
<dbReference type="RefSeq" id="WP_187688304.1">
    <property type="nucleotide sequence ID" value="NZ_AP023396.1"/>
</dbReference>
<dbReference type="GeneID" id="80347466"/>
<reference evidence="6 7" key="1">
    <citation type="submission" date="2020-08" db="EMBL/GenBank/DDBJ databases">
        <title>Genome Sequencing of Nocardia wallacei strain FMUON74 and assembly.</title>
        <authorList>
            <person name="Toyokawa M."/>
            <person name="Uesaka K."/>
        </authorList>
    </citation>
    <scope>NUCLEOTIDE SEQUENCE [LARGE SCALE GENOMIC DNA]</scope>
    <source>
        <strain evidence="6 7">FMUON74</strain>
    </source>
</reference>
<feature type="DNA-binding region" description="H-T-H motif" evidence="4">
    <location>
        <begin position="27"/>
        <end position="46"/>
    </location>
</feature>
<dbReference type="PROSITE" id="PS50977">
    <property type="entry name" value="HTH_TETR_2"/>
    <property type="match status" value="1"/>
</dbReference>
<evidence type="ECO:0000256" key="4">
    <source>
        <dbReference type="PROSITE-ProRule" id="PRU00335"/>
    </source>
</evidence>
<dbReference type="InterPro" id="IPR025996">
    <property type="entry name" value="MT1864/Rv1816-like_C"/>
</dbReference>
<dbReference type="Pfam" id="PF00440">
    <property type="entry name" value="TetR_N"/>
    <property type="match status" value="1"/>
</dbReference>
<dbReference type="Pfam" id="PF13305">
    <property type="entry name" value="TetR_C_33"/>
    <property type="match status" value="1"/>
</dbReference>
<dbReference type="InterPro" id="IPR001647">
    <property type="entry name" value="HTH_TetR"/>
</dbReference>
<dbReference type="PANTHER" id="PTHR30055">
    <property type="entry name" value="HTH-TYPE TRANSCRIPTIONAL REGULATOR RUTR"/>
    <property type="match status" value="1"/>
</dbReference>
<evidence type="ECO:0000256" key="2">
    <source>
        <dbReference type="ARBA" id="ARBA00023125"/>
    </source>
</evidence>
<protein>
    <submittedName>
        <fullName evidence="6">TetR family transcriptional regulator</fullName>
    </submittedName>
</protein>
<feature type="domain" description="HTH tetR-type" evidence="5">
    <location>
        <begin position="4"/>
        <end position="64"/>
    </location>
</feature>
<dbReference type="InterPro" id="IPR036271">
    <property type="entry name" value="Tet_transcr_reg_TetR-rel_C_sf"/>
</dbReference>
<keyword evidence="2 4" id="KW-0238">DNA-binding</keyword>
<dbReference type="InterPro" id="IPR050109">
    <property type="entry name" value="HTH-type_TetR-like_transc_reg"/>
</dbReference>
<evidence type="ECO:0000256" key="1">
    <source>
        <dbReference type="ARBA" id="ARBA00023015"/>
    </source>
</evidence>
<dbReference type="EMBL" id="AP023396">
    <property type="protein sequence ID" value="BCK55145.1"/>
    <property type="molecule type" value="Genomic_DNA"/>
</dbReference>
<keyword evidence="1" id="KW-0805">Transcription regulation</keyword>
<keyword evidence="3" id="KW-0804">Transcription</keyword>